<dbReference type="HOGENOM" id="CLU_581628_0_0_1"/>
<dbReference type="InterPro" id="IPR019775">
    <property type="entry name" value="WD40_repeat_CS"/>
</dbReference>
<proteinExistence type="predicted"/>
<dbReference type="PROSITE" id="PS50082">
    <property type="entry name" value="WD_REPEATS_2"/>
    <property type="match status" value="3"/>
</dbReference>
<dbReference type="Proteomes" id="UP000054485">
    <property type="component" value="Unassembled WGS sequence"/>
</dbReference>
<dbReference type="PANTHER" id="PTHR22847">
    <property type="entry name" value="WD40 REPEAT PROTEIN"/>
    <property type="match status" value="1"/>
</dbReference>
<dbReference type="InParanoid" id="A0A0D0A2K8"/>
<keyword evidence="6" id="KW-1185">Reference proteome</keyword>
<dbReference type="PROSITE" id="PS00678">
    <property type="entry name" value="WD_REPEATS_1"/>
    <property type="match status" value="1"/>
</dbReference>
<feature type="region of interest" description="Disordered" evidence="4">
    <location>
        <begin position="420"/>
        <end position="448"/>
    </location>
</feature>
<reference evidence="6" key="2">
    <citation type="submission" date="2015-01" db="EMBL/GenBank/DDBJ databases">
        <title>Evolutionary Origins and Diversification of the Mycorrhizal Mutualists.</title>
        <authorList>
            <consortium name="DOE Joint Genome Institute"/>
            <consortium name="Mycorrhizal Genomics Consortium"/>
            <person name="Kohler A."/>
            <person name="Kuo A."/>
            <person name="Nagy L.G."/>
            <person name="Floudas D."/>
            <person name="Copeland A."/>
            <person name="Barry K.W."/>
            <person name="Cichocki N."/>
            <person name="Veneault-Fourrey C."/>
            <person name="LaButti K."/>
            <person name="Lindquist E.A."/>
            <person name="Lipzen A."/>
            <person name="Lundell T."/>
            <person name="Morin E."/>
            <person name="Murat C."/>
            <person name="Riley R."/>
            <person name="Ohm R."/>
            <person name="Sun H."/>
            <person name="Tunlid A."/>
            <person name="Henrissat B."/>
            <person name="Grigoriev I.V."/>
            <person name="Hibbett D.S."/>
            <person name="Martin F."/>
        </authorList>
    </citation>
    <scope>NUCLEOTIDE SEQUENCE [LARGE SCALE GENOMIC DNA]</scope>
    <source>
        <strain evidence="6">UH-Slu-Lm8-n1</strain>
    </source>
</reference>
<dbReference type="Pfam" id="PF00400">
    <property type="entry name" value="WD40"/>
    <property type="match status" value="3"/>
</dbReference>
<dbReference type="InterPro" id="IPR036322">
    <property type="entry name" value="WD40_repeat_dom_sf"/>
</dbReference>
<name>A0A0D0A2K8_9AGAM</name>
<dbReference type="InterPro" id="IPR015943">
    <property type="entry name" value="WD40/YVTN_repeat-like_dom_sf"/>
</dbReference>
<protein>
    <recommendedName>
        <fullName evidence="7">Coronin</fullName>
    </recommendedName>
</protein>
<gene>
    <name evidence="5" type="ORF">CY34DRAFT_11178</name>
</gene>
<accession>A0A0D0A2K8</accession>
<dbReference type="GO" id="GO:0042393">
    <property type="term" value="F:histone binding"/>
    <property type="evidence" value="ECO:0007669"/>
    <property type="project" value="TreeGrafter"/>
</dbReference>
<evidence type="ECO:0008006" key="7">
    <source>
        <dbReference type="Google" id="ProtNLM"/>
    </source>
</evidence>
<keyword evidence="2" id="KW-0677">Repeat</keyword>
<dbReference type="GO" id="GO:0048188">
    <property type="term" value="C:Set1C/COMPASS complex"/>
    <property type="evidence" value="ECO:0007669"/>
    <property type="project" value="TreeGrafter"/>
</dbReference>
<dbReference type="EMBL" id="KN835194">
    <property type="protein sequence ID" value="KIK44235.1"/>
    <property type="molecule type" value="Genomic_DNA"/>
</dbReference>
<evidence type="ECO:0000313" key="6">
    <source>
        <dbReference type="Proteomes" id="UP000054485"/>
    </source>
</evidence>
<feature type="repeat" description="WD" evidence="3">
    <location>
        <begin position="193"/>
        <end position="234"/>
    </location>
</feature>
<keyword evidence="1 3" id="KW-0853">WD repeat</keyword>
<dbReference type="STRING" id="930992.A0A0D0A2K8"/>
<dbReference type="SUPFAM" id="SSF50978">
    <property type="entry name" value="WD40 repeat-like"/>
    <property type="match status" value="1"/>
</dbReference>
<feature type="compositionally biased region" description="Basic and acidic residues" evidence="4">
    <location>
        <begin position="420"/>
        <end position="429"/>
    </location>
</feature>
<organism evidence="5 6">
    <name type="scientific">Suillus luteus UH-Slu-Lm8-n1</name>
    <dbReference type="NCBI Taxonomy" id="930992"/>
    <lineage>
        <taxon>Eukaryota</taxon>
        <taxon>Fungi</taxon>
        <taxon>Dikarya</taxon>
        <taxon>Basidiomycota</taxon>
        <taxon>Agaricomycotina</taxon>
        <taxon>Agaricomycetes</taxon>
        <taxon>Agaricomycetidae</taxon>
        <taxon>Boletales</taxon>
        <taxon>Suillineae</taxon>
        <taxon>Suillaceae</taxon>
        <taxon>Suillus</taxon>
    </lineage>
</organism>
<dbReference type="PANTHER" id="PTHR22847:SF637">
    <property type="entry name" value="WD REPEAT DOMAIN 5B"/>
    <property type="match status" value="1"/>
</dbReference>
<dbReference type="Gene3D" id="2.130.10.10">
    <property type="entry name" value="YVTN repeat-like/Quinoprotein amine dehydrogenase"/>
    <property type="match status" value="2"/>
</dbReference>
<feature type="repeat" description="WD" evidence="3">
    <location>
        <begin position="30"/>
        <end position="71"/>
    </location>
</feature>
<dbReference type="InterPro" id="IPR001680">
    <property type="entry name" value="WD40_rpt"/>
</dbReference>
<dbReference type="AlphaFoldDB" id="A0A0D0A2K8"/>
<reference evidence="5 6" key="1">
    <citation type="submission" date="2014-04" db="EMBL/GenBank/DDBJ databases">
        <authorList>
            <consortium name="DOE Joint Genome Institute"/>
            <person name="Kuo A."/>
            <person name="Ruytinx J."/>
            <person name="Rineau F."/>
            <person name="Colpaert J."/>
            <person name="Kohler A."/>
            <person name="Nagy L.G."/>
            <person name="Floudas D."/>
            <person name="Copeland A."/>
            <person name="Barry K.W."/>
            <person name="Cichocki N."/>
            <person name="Veneault-Fourrey C."/>
            <person name="LaButti K."/>
            <person name="Lindquist E.A."/>
            <person name="Lipzen A."/>
            <person name="Lundell T."/>
            <person name="Morin E."/>
            <person name="Murat C."/>
            <person name="Sun H."/>
            <person name="Tunlid A."/>
            <person name="Henrissat B."/>
            <person name="Grigoriev I.V."/>
            <person name="Hibbett D.S."/>
            <person name="Martin F."/>
            <person name="Nordberg H.P."/>
            <person name="Cantor M.N."/>
            <person name="Hua S.X."/>
        </authorList>
    </citation>
    <scope>NUCLEOTIDE SEQUENCE [LARGE SCALE GENOMIC DNA]</scope>
    <source>
        <strain evidence="5 6">UH-Slu-Lm8-n1</strain>
    </source>
</reference>
<dbReference type="OrthoDB" id="2672672at2759"/>
<evidence type="ECO:0000256" key="4">
    <source>
        <dbReference type="SAM" id="MobiDB-lite"/>
    </source>
</evidence>
<sequence>MASRIHEDHVVFQAPTLPTRKENPQAQMTLKGHEEWAHGVATIPSTHFLVTASPDKTLRLWDLVKGQQVGKPLLGHDEGVWTDGSILVWEVVTRKCVSVSFKGHNMGVSSVVFAPDSRTFASISDDKTVCVWLKTKLGSISSLGIHQMEKSCSRYSSKQWVSHSLQMVSAWSMDAFTHIRISDAVTGDIVKQFEAHTELIQSLAITPDGTKVASTSIDSTTRFFDLTTFEPIGQPLEHPDTVYCMAFPMMVSLSRLVVTTRFFAYGQCLKVIQIRSPSSLEMFLYSPRASLYTLTIDDIQDDRSRPRPSMPIEIIPRSESRSVRTGIPRGFFDDISPHVQSTLCTVIEPRHSPPVSQAIATSTERGGGRFTPLERILAISATEPFRSPSQESQEFEVAAGRKFTVRLAVAKLPEYKKVNDARHVPREQPDVSQNTIVNDPLPESSDIDSLPDTHWRKAFLYMLLLVLVSW</sequence>
<evidence type="ECO:0000256" key="2">
    <source>
        <dbReference type="ARBA" id="ARBA00022737"/>
    </source>
</evidence>
<evidence type="ECO:0000256" key="3">
    <source>
        <dbReference type="PROSITE-ProRule" id="PRU00221"/>
    </source>
</evidence>
<evidence type="ECO:0000313" key="5">
    <source>
        <dbReference type="EMBL" id="KIK44235.1"/>
    </source>
</evidence>
<dbReference type="CDD" id="cd00200">
    <property type="entry name" value="WD40"/>
    <property type="match status" value="1"/>
</dbReference>
<dbReference type="PROSITE" id="PS50294">
    <property type="entry name" value="WD_REPEATS_REGION"/>
    <property type="match status" value="3"/>
</dbReference>
<evidence type="ECO:0000256" key="1">
    <source>
        <dbReference type="ARBA" id="ARBA00022574"/>
    </source>
</evidence>
<feature type="repeat" description="WD" evidence="3">
    <location>
        <begin position="101"/>
        <end position="132"/>
    </location>
</feature>
<dbReference type="SMART" id="SM00320">
    <property type="entry name" value="WD40"/>
    <property type="match status" value="3"/>
</dbReference>